<evidence type="ECO:0000313" key="10">
    <source>
        <dbReference type="Proteomes" id="UP001362899"/>
    </source>
</evidence>
<evidence type="ECO:0000256" key="8">
    <source>
        <dbReference type="ARBA" id="ARBA00025268"/>
    </source>
</evidence>
<dbReference type="AlphaFoldDB" id="A0AAV5RHP0"/>
<keyword evidence="7" id="KW-0143">Chaperone</keyword>
<dbReference type="GO" id="GO:0044183">
    <property type="term" value="F:protein folding chaperone"/>
    <property type="evidence" value="ECO:0007669"/>
    <property type="project" value="TreeGrafter"/>
</dbReference>
<dbReference type="PANTHER" id="PTHR46749">
    <property type="entry name" value="COMPLEX III ASSEMBLY FACTOR LYRM7"/>
    <property type="match status" value="1"/>
</dbReference>
<dbReference type="GO" id="GO:0005759">
    <property type="term" value="C:mitochondrial matrix"/>
    <property type="evidence" value="ECO:0007669"/>
    <property type="project" value="UniProtKB-SubCell"/>
</dbReference>
<keyword evidence="6" id="KW-0496">Mitochondrion</keyword>
<name>A0AAV5RHP0_STABA</name>
<dbReference type="PANTHER" id="PTHR46749:SF1">
    <property type="entry name" value="COMPLEX III ASSEMBLY FACTOR LYRM7"/>
    <property type="match status" value="1"/>
</dbReference>
<organism evidence="9 10">
    <name type="scientific">Starmerella bacillaris</name>
    <name type="common">Yeast</name>
    <name type="synonym">Candida zemplinina</name>
    <dbReference type="NCBI Taxonomy" id="1247836"/>
    <lineage>
        <taxon>Eukaryota</taxon>
        <taxon>Fungi</taxon>
        <taxon>Dikarya</taxon>
        <taxon>Ascomycota</taxon>
        <taxon>Saccharomycotina</taxon>
        <taxon>Dipodascomycetes</taxon>
        <taxon>Dipodascales</taxon>
        <taxon>Trichomonascaceae</taxon>
        <taxon>Starmerella</taxon>
    </lineage>
</organism>
<dbReference type="GO" id="GO:0034551">
    <property type="term" value="P:mitochondrial respiratory chain complex III assembly"/>
    <property type="evidence" value="ECO:0007669"/>
    <property type="project" value="InterPro"/>
</dbReference>
<evidence type="ECO:0000256" key="1">
    <source>
        <dbReference type="ARBA" id="ARBA00004305"/>
    </source>
</evidence>
<comment type="subcellular location">
    <subcellularLocation>
        <location evidence="1">Mitochondrion matrix</location>
    </subcellularLocation>
</comment>
<evidence type="ECO:0000256" key="4">
    <source>
        <dbReference type="ARBA" id="ARBA00015108"/>
    </source>
</evidence>
<proteinExistence type="inferred from homology"/>
<dbReference type="InterPro" id="IPR045298">
    <property type="entry name" value="Complex1_LYR_LYRM7"/>
</dbReference>
<dbReference type="CDD" id="cd20267">
    <property type="entry name" value="Complex1_LYR_LYRM7"/>
    <property type="match status" value="1"/>
</dbReference>
<reference evidence="9 10" key="1">
    <citation type="journal article" date="2023" name="Elife">
        <title>Identification of key yeast species and microbe-microbe interactions impacting larval growth of Drosophila in the wild.</title>
        <authorList>
            <person name="Mure A."/>
            <person name="Sugiura Y."/>
            <person name="Maeda R."/>
            <person name="Honda K."/>
            <person name="Sakurai N."/>
            <person name="Takahashi Y."/>
            <person name="Watada M."/>
            <person name="Katoh T."/>
            <person name="Gotoh A."/>
            <person name="Gotoh Y."/>
            <person name="Taniguchi I."/>
            <person name="Nakamura K."/>
            <person name="Hayashi T."/>
            <person name="Katayama T."/>
            <person name="Uemura T."/>
            <person name="Hattori Y."/>
        </authorList>
    </citation>
    <scope>NUCLEOTIDE SEQUENCE [LARGE SCALE GENOMIC DNA]</scope>
    <source>
        <strain evidence="9 10">SB-73</strain>
    </source>
</reference>
<evidence type="ECO:0000256" key="5">
    <source>
        <dbReference type="ARBA" id="ARBA00022946"/>
    </source>
</evidence>
<comment type="similarity">
    <text evidence="2">Belongs to the complex I LYR family. MZM1 subfamily.</text>
</comment>
<comment type="caution">
    <text evidence="9">The sequence shown here is derived from an EMBL/GenBank/DDBJ whole genome shotgun (WGS) entry which is preliminary data.</text>
</comment>
<dbReference type="EMBL" id="BTGC01000003">
    <property type="protein sequence ID" value="GMM50029.1"/>
    <property type="molecule type" value="Genomic_DNA"/>
</dbReference>
<sequence>MDKAKVLKSYRGLIRASQIAFKNDDVAFTAARNKIRQEYIQNIDEPLEKAELLKKLQMAKDVARLLKSNVVQGVPNGEGRFKLGIHQYSELGDNSKTFGKSQGGCCRD</sequence>
<gene>
    <name evidence="9" type="ORF">DASB73_009870</name>
</gene>
<evidence type="ECO:0000313" key="9">
    <source>
        <dbReference type="EMBL" id="GMM50029.1"/>
    </source>
</evidence>
<evidence type="ECO:0000256" key="3">
    <source>
        <dbReference type="ARBA" id="ARBA00011589"/>
    </source>
</evidence>
<evidence type="ECO:0000256" key="2">
    <source>
        <dbReference type="ARBA" id="ARBA00009949"/>
    </source>
</evidence>
<comment type="subunit">
    <text evidence="3">Interacts with RIP1.</text>
</comment>
<dbReference type="Proteomes" id="UP001362899">
    <property type="component" value="Unassembled WGS sequence"/>
</dbReference>
<dbReference type="InterPro" id="IPR050435">
    <property type="entry name" value="MZM1/LYRM7"/>
</dbReference>
<evidence type="ECO:0000256" key="7">
    <source>
        <dbReference type="ARBA" id="ARBA00023186"/>
    </source>
</evidence>
<keyword evidence="5" id="KW-0809">Transit peptide</keyword>
<evidence type="ECO:0000256" key="6">
    <source>
        <dbReference type="ARBA" id="ARBA00023128"/>
    </source>
</evidence>
<comment type="function">
    <text evidence="8">Assembly factor required for Rieske Fe-S protein RIP1 incorporation into the cytochrome b-c1 (CIII) complex. Functions as a chaperone, binding to this subunit within the mitochondrial matrix and stabilizing it prior to its translocation and insertion into the late CIII dimeric intermediate within the mitochondrial inner membrane. Modulates the mitochondrial matrix zinc pool.</text>
</comment>
<protein>
    <recommendedName>
        <fullName evidence="4">Mitochondrial zinc maintenance protein 1, mitochondrial</fullName>
    </recommendedName>
</protein>
<accession>A0AAV5RHP0</accession>
<keyword evidence="10" id="KW-1185">Reference proteome</keyword>